<reference evidence="1 2" key="1">
    <citation type="submission" date="2018-06" db="EMBL/GenBank/DDBJ databases">
        <authorList>
            <consortium name="Pathogen Informatics"/>
            <person name="Doyle S."/>
        </authorList>
    </citation>
    <scope>NUCLEOTIDE SEQUENCE [LARGE SCALE GENOMIC DNA]</scope>
    <source>
        <strain evidence="1 2">NCTC7915</strain>
    </source>
</reference>
<name>A0AA46BQA0_9MICO</name>
<dbReference type="EMBL" id="UFYA01000001">
    <property type="protein sequence ID" value="STD15116.1"/>
    <property type="molecule type" value="Genomic_DNA"/>
</dbReference>
<dbReference type="RefSeq" id="WP_115032049.1">
    <property type="nucleotide sequence ID" value="NZ_UFYA01000001.1"/>
</dbReference>
<comment type="caution">
    <text evidence="1">The sequence shown here is derived from an EMBL/GenBank/DDBJ whole genome shotgun (WGS) entry which is preliminary data.</text>
</comment>
<proteinExistence type="predicted"/>
<organism evidence="1 2">
    <name type="scientific">Dermatophilus congolensis</name>
    <dbReference type="NCBI Taxonomy" id="1863"/>
    <lineage>
        <taxon>Bacteria</taxon>
        <taxon>Bacillati</taxon>
        <taxon>Actinomycetota</taxon>
        <taxon>Actinomycetes</taxon>
        <taxon>Micrococcales</taxon>
        <taxon>Dermatophilaceae</taxon>
        <taxon>Dermatophilus</taxon>
    </lineage>
</organism>
<gene>
    <name evidence="1" type="ORF">NCTC7915_02243</name>
</gene>
<sequence>MPDKPDLCDEGERHDANIATQFELNQAFIDEVGVEKAEQLRSMLTKLTAAGFTSTDAAEKELRSRLSVLGIEVSDPEVTAFADQIVRSVGPVSVFDDGSTPPHQ</sequence>
<evidence type="ECO:0000313" key="2">
    <source>
        <dbReference type="Proteomes" id="UP000254118"/>
    </source>
</evidence>
<accession>A0AA46BQA0</accession>
<dbReference type="Proteomes" id="UP000254118">
    <property type="component" value="Unassembled WGS sequence"/>
</dbReference>
<protein>
    <submittedName>
        <fullName evidence="1">Uncharacterized protein</fullName>
    </submittedName>
</protein>
<evidence type="ECO:0000313" key="1">
    <source>
        <dbReference type="EMBL" id="STD15116.1"/>
    </source>
</evidence>
<dbReference type="AlphaFoldDB" id="A0AA46BQA0"/>